<keyword evidence="5 9" id="KW-0547">Nucleotide-binding</keyword>
<dbReference type="SUPFAM" id="SSF54849">
    <property type="entry name" value="GroEL-intermediate domain like"/>
    <property type="match status" value="1"/>
</dbReference>
<keyword evidence="12" id="KW-1185">Reference proteome</keyword>
<dbReference type="Pfam" id="PF15065">
    <property type="entry name" value="NCU-G1"/>
    <property type="match status" value="1"/>
</dbReference>
<evidence type="ECO:0000313" key="11">
    <source>
        <dbReference type="EMBL" id="TNM92666.1"/>
    </source>
</evidence>
<dbReference type="GO" id="GO:0051082">
    <property type="term" value="F:unfolded protein binding"/>
    <property type="evidence" value="ECO:0007669"/>
    <property type="project" value="InterPro"/>
</dbReference>
<dbReference type="SUPFAM" id="SSF52029">
    <property type="entry name" value="GroEL apical domain-like"/>
    <property type="match status" value="1"/>
</dbReference>
<dbReference type="AlphaFoldDB" id="A0A4Z2BM52"/>
<comment type="caution">
    <text evidence="11">The sequence shown here is derived from an EMBL/GenBank/DDBJ whole genome shotgun (WGS) entry which is preliminary data.</text>
</comment>
<dbReference type="PRINTS" id="PR00304">
    <property type="entry name" value="TCOMPLEXTCP1"/>
</dbReference>
<protein>
    <recommendedName>
        <fullName evidence="3">T-complex protein 1 subunit gamma</fullName>
    </recommendedName>
    <alternativeName>
        <fullName evidence="8">CCT-gamma</fullName>
    </alternativeName>
</protein>
<dbReference type="InterPro" id="IPR027409">
    <property type="entry name" value="GroEL-like_apical_dom_sf"/>
</dbReference>
<dbReference type="InterPro" id="IPR029382">
    <property type="entry name" value="NCU-G1"/>
</dbReference>
<dbReference type="Gene3D" id="1.10.560.10">
    <property type="entry name" value="GroEL-like equatorial domain"/>
    <property type="match status" value="2"/>
</dbReference>
<dbReference type="SUPFAM" id="SSF48592">
    <property type="entry name" value="GroEL equatorial domain-like"/>
    <property type="match status" value="1"/>
</dbReference>
<dbReference type="PANTHER" id="PTHR11353">
    <property type="entry name" value="CHAPERONIN"/>
    <property type="match status" value="1"/>
</dbReference>
<evidence type="ECO:0000256" key="6">
    <source>
        <dbReference type="ARBA" id="ARBA00022840"/>
    </source>
</evidence>
<reference evidence="11 12" key="1">
    <citation type="submission" date="2019-04" db="EMBL/GenBank/DDBJ databases">
        <title>The sequence and de novo assembly of Takifugu bimaculatus genome using PacBio and Hi-C technologies.</title>
        <authorList>
            <person name="Xu P."/>
            <person name="Liu B."/>
            <person name="Zhou Z."/>
        </authorList>
    </citation>
    <scope>NUCLEOTIDE SEQUENCE [LARGE SCALE GENOMIC DNA]</scope>
    <source>
        <strain evidence="11">TB-2018</strain>
        <tissue evidence="11">Muscle</tissue>
    </source>
</reference>
<proteinExistence type="inferred from homology"/>
<organism evidence="11 12">
    <name type="scientific">Takifugu bimaculatus</name>
    <dbReference type="NCBI Taxonomy" id="433685"/>
    <lineage>
        <taxon>Eukaryota</taxon>
        <taxon>Metazoa</taxon>
        <taxon>Chordata</taxon>
        <taxon>Craniata</taxon>
        <taxon>Vertebrata</taxon>
        <taxon>Euteleostomi</taxon>
        <taxon>Actinopterygii</taxon>
        <taxon>Neopterygii</taxon>
        <taxon>Teleostei</taxon>
        <taxon>Neoteleostei</taxon>
        <taxon>Acanthomorphata</taxon>
        <taxon>Eupercaria</taxon>
        <taxon>Tetraodontiformes</taxon>
        <taxon>Tetradontoidea</taxon>
        <taxon>Tetraodontidae</taxon>
        <taxon>Takifugu</taxon>
    </lineage>
</organism>
<evidence type="ECO:0000256" key="7">
    <source>
        <dbReference type="ARBA" id="ARBA00023186"/>
    </source>
</evidence>
<name>A0A4Z2BM52_9TELE</name>
<sequence length="831" mass="91399">MFGQQVLVLNQNIKRESGRKVQTGNINAAKTIADAIRTCLGPRAMMKMLLDPMGGIVMTNDGNAILREIQVQHPAAKSMIEISRTQDEEVGDGTTSVIILAGEFLSVAEEFLEQQIHPTVVTGAYHRALDDMLEILKEISTPVDTSDRSMMLKIVHSAINTKMLSRWTELACGIALDAVRIVELEDNGRKEIDIKKYAKVEKVPGGTIEDSRVLRGVMVNKDITHPSMRRLIKDPRIVLLDCSLEYKKGESQVTPHTYLAQHYLMKANITAIRRIRKTDNNRIARACGARIASRTDELREDYVGTGAGLFEVKKIGDEYFTFITECKDPKACTILLRGPCKEILAEVERNLQDGMQVCRNVLLDPHLLPGGGAVEMAVSKRLMERSRALTGVEQWPYRAVAQALEVIPRTLIQNCGASTIRVLTSLRAKHTEDNAASWGVDGTSGCLSDMSALGIWEPLAVKAQIYKTAVELSVQLNPGFHSPPGGDLLHVRAVGENDTLHYLFCSQGAPTLLLVHTNTSSSTLKVNWTQFLDRNVSGGLEVEPKSSVLYSTAVVFSKLLEYDDFNDTAQPSSTFFPLYDLQNFNWSHLNLSGSTSLLCGTEGTLGNGSLCLQLSVFDVEGRGEAWPRLLHTANSSQLKLWLDGVSPQSNHSRFLLELLAVGGAYTPSHVEIHRSIDDEFTPSMFSVSRWVPELNGSRQVPGFFQWKPVAYRQPHPVLEDATSCHHSDPLPQSGETAAAMSGLIRAFYTEPEVFGLNVSFGLAGDPFYNSTRFLSWTLLAGVGSPPMDSISPLVISMMAVGLGVPLVFVLLGSVYVCTRKTVVTTPYQPIN</sequence>
<evidence type="ECO:0000256" key="1">
    <source>
        <dbReference type="ARBA" id="ARBA00004496"/>
    </source>
</evidence>
<keyword evidence="7 9" id="KW-0143">Chaperone</keyword>
<dbReference type="InterPro" id="IPR002423">
    <property type="entry name" value="Cpn60/GroEL/TCP-1"/>
</dbReference>
<dbReference type="GO" id="GO:0005832">
    <property type="term" value="C:chaperonin-containing T-complex"/>
    <property type="evidence" value="ECO:0007669"/>
    <property type="project" value="UniProtKB-ARBA"/>
</dbReference>
<dbReference type="PROSITE" id="PS00750">
    <property type="entry name" value="TCP1_1"/>
    <property type="match status" value="1"/>
</dbReference>
<dbReference type="PROSITE" id="PS00995">
    <property type="entry name" value="TCP1_3"/>
    <property type="match status" value="1"/>
</dbReference>
<evidence type="ECO:0000256" key="10">
    <source>
        <dbReference type="SAM" id="Phobius"/>
    </source>
</evidence>
<accession>A0A4Z2BM52</accession>
<dbReference type="Pfam" id="PF00118">
    <property type="entry name" value="Cpn60_TCP1"/>
    <property type="match status" value="2"/>
</dbReference>
<evidence type="ECO:0000256" key="8">
    <source>
        <dbReference type="ARBA" id="ARBA00031286"/>
    </source>
</evidence>
<evidence type="ECO:0000256" key="4">
    <source>
        <dbReference type="ARBA" id="ARBA00022490"/>
    </source>
</evidence>
<evidence type="ECO:0000313" key="12">
    <source>
        <dbReference type="Proteomes" id="UP000516260"/>
    </source>
</evidence>
<keyword evidence="10" id="KW-1133">Transmembrane helix</keyword>
<dbReference type="InterPro" id="IPR027413">
    <property type="entry name" value="GROEL-like_equatorial_sf"/>
</dbReference>
<evidence type="ECO:0000256" key="5">
    <source>
        <dbReference type="ARBA" id="ARBA00022741"/>
    </source>
</evidence>
<dbReference type="GO" id="GO:0005524">
    <property type="term" value="F:ATP binding"/>
    <property type="evidence" value="ECO:0007669"/>
    <property type="project" value="UniProtKB-KW"/>
</dbReference>
<dbReference type="GO" id="GO:0140662">
    <property type="term" value="F:ATP-dependent protein folding chaperone"/>
    <property type="evidence" value="ECO:0007669"/>
    <property type="project" value="InterPro"/>
</dbReference>
<keyword evidence="4" id="KW-0963">Cytoplasm</keyword>
<dbReference type="InterPro" id="IPR002194">
    <property type="entry name" value="Chaperonin_TCP-1_CS"/>
</dbReference>
<dbReference type="InterPro" id="IPR012719">
    <property type="entry name" value="Chap_CCT_gamma"/>
</dbReference>
<dbReference type="InterPro" id="IPR027410">
    <property type="entry name" value="TCP-1-like_intermed_sf"/>
</dbReference>
<comment type="similarity">
    <text evidence="2 9">Belongs to the TCP-1 chaperonin family.</text>
</comment>
<dbReference type="Gene3D" id="3.50.7.10">
    <property type="entry name" value="GroEL"/>
    <property type="match status" value="2"/>
</dbReference>
<dbReference type="FunFam" id="1.10.560.10:FF:000069">
    <property type="entry name" value="T-complex protein 1 subunit gamma"/>
    <property type="match status" value="1"/>
</dbReference>
<feature type="transmembrane region" description="Helical" evidence="10">
    <location>
        <begin position="793"/>
        <end position="817"/>
    </location>
</feature>
<keyword evidence="10" id="KW-0812">Transmembrane</keyword>
<evidence type="ECO:0000256" key="3">
    <source>
        <dbReference type="ARBA" id="ARBA00017187"/>
    </source>
</evidence>
<keyword evidence="6 9" id="KW-0067">ATP-binding</keyword>
<dbReference type="GO" id="GO:0016887">
    <property type="term" value="F:ATP hydrolysis activity"/>
    <property type="evidence" value="ECO:0007669"/>
    <property type="project" value="InterPro"/>
</dbReference>
<dbReference type="EMBL" id="SWLE01000013">
    <property type="protein sequence ID" value="TNM92666.1"/>
    <property type="molecule type" value="Genomic_DNA"/>
</dbReference>
<comment type="subcellular location">
    <subcellularLocation>
        <location evidence="1">Cytoplasm</location>
    </subcellularLocation>
</comment>
<dbReference type="Gene3D" id="3.30.260.10">
    <property type="entry name" value="TCP-1-like chaperonin intermediate domain"/>
    <property type="match status" value="2"/>
</dbReference>
<dbReference type="CDD" id="cd03337">
    <property type="entry name" value="TCP1_gamma"/>
    <property type="match status" value="1"/>
</dbReference>
<keyword evidence="10" id="KW-0472">Membrane</keyword>
<gene>
    <name evidence="11" type="ORF">fugu_018068</name>
</gene>
<dbReference type="InterPro" id="IPR017998">
    <property type="entry name" value="Chaperone_TCP-1"/>
</dbReference>
<evidence type="ECO:0000256" key="2">
    <source>
        <dbReference type="ARBA" id="ARBA00008020"/>
    </source>
</evidence>
<dbReference type="PROSITE" id="PS00751">
    <property type="entry name" value="TCP1_2"/>
    <property type="match status" value="1"/>
</dbReference>
<dbReference type="Proteomes" id="UP000516260">
    <property type="component" value="Chromosome 20"/>
</dbReference>
<evidence type="ECO:0000256" key="9">
    <source>
        <dbReference type="RuleBase" id="RU004187"/>
    </source>
</evidence>